<dbReference type="AlphaFoldDB" id="A0A9X0AED6"/>
<comment type="caution">
    <text evidence="2">The sequence shown here is derived from an EMBL/GenBank/DDBJ whole genome shotgun (WGS) entry which is preliminary data.</text>
</comment>
<feature type="compositionally biased region" description="Basic and acidic residues" evidence="1">
    <location>
        <begin position="28"/>
        <end position="50"/>
    </location>
</feature>
<gene>
    <name evidence="2" type="ORF">OCU04_009903</name>
</gene>
<organism evidence="2 3">
    <name type="scientific">Sclerotinia nivalis</name>
    <dbReference type="NCBI Taxonomy" id="352851"/>
    <lineage>
        <taxon>Eukaryota</taxon>
        <taxon>Fungi</taxon>
        <taxon>Dikarya</taxon>
        <taxon>Ascomycota</taxon>
        <taxon>Pezizomycotina</taxon>
        <taxon>Leotiomycetes</taxon>
        <taxon>Helotiales</taxon>
        <taxon>Sclerotiniaceae</taxon>
        <taxon>Sclerotinia</taxon>
    </lineage>
</organism>
<feature type="region of interest" description="Disordered" evidence="1">
    <location>
        <begin position="1"/>
        <end position="50"/>
    </location>
</feature>
<dbReference type="Proteomes" id="UP001152300">
    <property type="component" value="Unassembled WGS sequence"/>
</dbReference>
<protein>
    <submittedName>
        <fullName evidence="2">Uncharacterized protein</fullName>
    </submittedName>
</protein>
<proteinExistence type="predicted"/>
<evidence type="ECO:0000256" key="1">
    <source>
        <dbReference type="SAM" id="MobiDB-lite"/>
    </source>
</evidence>
<evidence type="ECO:0000313" key="2">
    <source>
        <dbReference type="EMBL" id="KAJ8060819.1"/>
    </source>
</evidence>
<keyword evidence="3" id="KW-1185">Reference proteome</keyword>
<evidence type="ECO:0000313" key="3">
    <source>
        <dbReference type="Proteomes" id="UP001152300"/>
    </source>
</evidence>
<name>A0A9X0AED6_9HELO</name>
<sequence>MVSPQNDIIPCISQKNRGPKTLKKIRGRKDISDDPLSRGIKKAADKPGPREAAMEKHRMNRMVAKQRREDDAARRQAHAHILAQSVYKKRVPQFCFPTELICKILRCLLPASKLFRSDYCTAVCFALTCRLHWKIFRQIYAGIIRLSTLSVGFKARSKDGWSSLTLGNLLKDWMYPKYRPMYCYVSTNGVMRFDPDRILLYISTKSYPSKGGEKEQKFASRIRGYRRNYFLDLQRTQPYQDHYFSHKPLELDLFVPNPYRMGDEWYFTTLRILKHTILCWPSDCADDGGEEWLNTTEYARNYGMWQTYKKWMCLRDWVEEQPAALEYKKLHVLSEDKTKTSMRHAFQMLRLVDMRSNQHKHKVKMVVEAMLKLVGGQADEVDVIVEYIQTDIEG</sequence>
<reference evidence="2" key="1">
    <citation type="submission" date="2022-11" db="EMBL/GenBank/DDBJ databases">
        <title>Genome Resource of Sclerotinia nivalis Strain SnTB1, a Plant Pathogen Isolated from American Ginseng.</title>
        <authorList>
            <person name="Fan S."/>
        </authorList>
    </citation>
    <scope>NUCLEOTIDE SEQUENCE</scope>
    <source>
        <strain evidence="2">SnTB1</strain>
    </source>
</reference>
<feature type="compositionally biased region" description="Basic residues" evidence="1">
    <location>
        <begin position="17"/>
        <end position="27"/>
    </location>
</feature>
<dbReference type="OrthoDB" id="3473155at2759"/>
<dbReference type="EMBL" id="JAPEIS010000012">
    <property type="protein sequence ID" value="KAJ8060819.1"/>
    <property type="molecule type" value="Genomic_DNA"/>
</dbReference>
<accession>A0A9X0AED6</accession>